<organism evidence="3 4">
    <name type="scientific">Streptomyces dioscori</name>
    <dbReference type="NCBI Taxonomy" id="2109333"/>
    <lineage>
        <taxon>Bacteria</taxon>
        <taxon>Bacillati</taxon>
        <taxon>Actinomycetota</taxon>
        <taxon>Actinomycetes</taxon>
        <taxon>Kitasatosporales</taxon>
        <taxon>Streptomycetaceae</taxon>
        <taxon>Streptomyces</taxon>
        <taxon>Streptomyces aurantiacus group</taxon>
    </lineage>
</organism>
<evidence type="ECO:0000256" key="1">
    <source>
        <dbReference type="SAM" id="MobiDB-lite"/>
    </source>
</evidence>
<dbReference type="RefSeq" id="WP_107014479.1">
    <property type="nucleotide sequence ID" value="NZ_KZ679038.1"/>
</dbReference>
<keyword evidence="4" id="KW-1185">Reference proteome</keyword>
<proteinExistence type="predicted"/>
<dbReference type="Gene3D" id="3.40.50.720">
    <property type="entry name" value="NAD(P)-binding Rossmann-like Domain"/>
    <property type="match status" value="1"/>
</dbReference>
<name>A0A2P8QES0_9ACTN</name>
<feature type="domain" description="NAD-dependent epimerase/dehydratase" evidence="2">
    <location>
        <begin position="3"/>
        <end position="225"/>
    </location>
</feature>
<dbReference type="InterPro" id="IPR036291">
    <property type="entry name" value="NAD(P)-bd_dom_sf"/>
</dbReference>
<dbReference type="PANTHER" id="PTHR48079:SF6">
    <property type="entry name" value="NAD(P)-BINDING DOMAIN-CONTAINING PROTEIN-RELATED"/>
    <property type="match status" value="1"/>
</dbReference>
<feature type="region of interest" description="Disordered" evidence="1">
    <location>
        <begin position="322"/>
        <end position="347"/>
    </location>
</feature>
<dbReference type="CDD" id="cd05262">
    <property type="entry name" value="SDR_a7"/>
    <property type="match status" value="1"/>
</dbReference>
<dbReference type="GO" id="GO:0005737">
    <property type="term" value="C:cytoplasm"/>
    <property type="evidence" value="ECO:0007669"/>
    <property type="project" value="TreeGrafter"/>
</dbReference>
<dbReference type="InterPro" id="IPR051783">
    <property type="entry name" value="NAD(P)-dependent_oxidoreduct"/>
</dbReference>
<dbReference type="SUPFAM" id="SSF51735">
    <property type="entry name" value="NAD(P)-binding Rossmann-fold domains"/>
    <property type="match status" value="1"/>
</dbReference>
<dbReference type="Pfam" id="PF01370">
    <property type="entry name" value="Epimerase"/>
    <property type="match status" value="1"/>
</dbReference>
<protein>
    <submittedName>
        <fullName evidence="3">3-beta hydroxysteroid dehydrogenase</fullName>
    </submittedName>
</protein>
<gene>
    <name evidence="3" type="ORF">C6Y14_00875</name>
</gene>
<dbReference type="EMBL" id="PYBJ01000001">
    <property type="protein sequence ID" value="PSM44724.1"/>
    <property type="molecule type" value="Genomic_DNA"/>
</dbReference>
<dbReference type="PANTHER" id="PTHR48079">
    <property type="entry name" value="PROTEIN YEEZ"/>
    <property type="match status" value="1"/>
</dbReference>
<dbReference type="InterPro" id="IPR001509">
    <property type="entry name" value="Epimerase_deHydtase"/>
</dbReference>
<dbReference type="GO" id="GO:0004029">
    <property type="term" value="F:aldehyde dehydrogenase (NAD+) activity"/>
    <property type="evidence" value="ECO:0007669"/>
    <property type="project" value="TreeGrafter"/>
</dbReference>
<sequence length="347" mass="36098">MRVFVTGGTGHSGSYIVPELIAAGHEVTGLARSDAAAAALSALGAQVRRGDLEDLDGLKQAAADSEGVVHVAHRQELLPSGGLDAVAAAELPIMLAYGEALAGTGKPLVTAGSIGSPGYLGRPATEEDPALPGGDEYKGTLRVRNVVERAAIGLAERGVRSSVVRIANIVHSTTDRAGFLVQLIALAKEKGFVGYPGDGANQWNAVHIRDAASLFRLALEKGQAGAYWHAVGDGDGAIPLREIAEAIGNRLGLPVVSVPADVLMVPGHFGVLANIVTQSYPASNHITRRTLGWEPTQPGLLAGLDNGHYFPAGWRKGPHCNEPGKQKRFGSSQSSNSSACPERTLRI</sequence>
<evidence type="ECO:0000259" key="2">
    <source>
        <dbReference type="Pfam" id="PF01370"/>
    </source>
</evidence>
<evidence type="ECO:0000313" key="4">
    <source>
        <dbReference type="Proteomes" id="UP000240429"/>
    </source>
</evidence>
<accession>A0A2P8QES0</accession>
<feature type="compositionally biased region" description="Polar residues" evidence="1">
    <location>
        <begin position="329"/>
        <end position="339"/>
    </location>
</feature>
<dbReference type="OrthoDB" id="9787292at2"/>
<dbReference type="Proteomes" id="UP000240429">
    <property type="component" value="Unassembled WGS sequence"/>
</dbReference>
<comment type="caution">
    <text evidence="3">The sequence shown here is derived from an EMBL/GenBank/DDBJ whole genome shotgun (WGS) entry which is preliminary data.</text>
</comment>
<evidence type="ECO:0000313" key="3">
    <source>
        <dbReference type="EMBL" id="PSM44724.1"/>
    </source>
</evidence>
<dbReference type="AlphaFoldDB" id="A0A2P8QES0"/>
<reference evidence="3 4" key="1">
    <citation type="submission" date="2018-03" db="EMBL/GenBank/DDBJ databases">
        <title>Streptomyces dioscori sp. nov., a novel endophytic actinobacterium isolated from bulbil of Dioscorea bulbifera L.</title>
        <authorList>
            <person name="Zhikuan W."/>
        </authorList>
    </citation>
    <scope>NUCLEOTIDE SEQUENCE [LARGE SCALE GENOMIC DNA]</scope>
    <source>
        <strain evidence="3 4">A217</strain>
    </source>
</reference>